<dbReference type="HOGENOM" id="CLU_006842_0_4_1"/>
<dbReference type="InterPro" id="IPR001254">
    <property type="entry name" value="Trypsin_dom"/>
</dbReference>
<dbReference type="GO" id="GO:0001669">
    <property type="term" value="C:acrosomal vesicle"/>
    <property type="evidence" value="ECO:0007669"/>
    <property type="project" value="Ensembl"/>
</dbReference>
<dbReference type="CTD" id="203074"/>
<keyword evidence="8" id="KW-0732">Signal</keyword>
<dbReference type="PROSITE" id="PS00134">
    <property type="entry name" value="TRYPSIN_HIS"/>
    <property type="match status" value="1"/>
</dbReference>
<dbReference type="GO" id="GO:0004252">
    <property type="term" value="F:serine-type endopeptidase activity"/>
    <property type="evidence" value="ECO:0007669"/>
    <property type="project" value="InterPro"/>
</dbReference>
<evidence type="ECO:0000313" key="10">
    <source>
        <dbReference type="Ensembl" id="ENSOCUP00000010675.3"/>
    </source>
</evidence>
<feature type="region of interest" description="Disordered" evidence="6">
    <location>
        <begin position="268"/>
        <end position="293"/>
    </location>
</feature>
<keyword evidence="4" id="KW-1015">Disulfide bond</keyword>
<evidence type="ECO:0000256" key="8">
    <source>
        <dbReference type="SAM" id="SignalP"/>
    </source>
</evidence>
<dbReference type="CDD" id="cd00190">
    <property type="entry name" value="Tryp_SPc"/>
    <property type="match status" value="1"/>
</dbReference>
<gene>
    <name evidence="10" type="primary">PRSS55</name>
</gene>
<dbReference type="PANTHER" id="PTHR24252:SF7">
    <property type="entry name" value="HYALIN"/>
    <property type="match status" value="1"/>
</dbReference>
<proteinExistence type="predicted"/>
<dbReference type="Proteomes" id="UP000001811">
    <property type="component" value="Chromosome 2"/>
</dbReference>
<feature type="signal peptide" evidence="8">
    <location>
        <begin position="1"/>
        <end position="15"/>
    </location>
</feature>
<dbReference type="PANTHER" id="PTHR24252">
    <property type="entry name" value="ACROSIN-RELATED"/>
    <property type="match status" value="1"/>
</dbReference>
<dbReference type="eggNOG" id="KOG3627">
    <property type="taxonomic scope" value="Eukaryota"/>
</dbReference>
<keyword evidence="1 5" id="KW-0645">Protease</keyword>
<evidence type="ECO:0000256" key="4">
    <source>
        <dbReference type="ARBA" id="ARBA00023157"/>
    </source>
</evidence>
<dbReference type="PROSITE" id="PS50240">
    <property type="entry name" value="TRYPSIN_DOM"/>
    <property type="match status" value="1"/>
</dbReference>
<name>G1T384_RABIT</name>
<feature type="domain" description="Peptidase S1" evidence="9">
    <location>
        <begin position="35"/>
        <end position="266"/>
    </location>
</feature>
<reference evidence="10" key="2">
    <citation type="submission" date="2025-08" db="UniProtKB">
        <authorList>
            <consortium name="Ensembl"/>
        </authorList>
    </citation>
    <scope>IDENTIFICATION</scope>
    <source>
        <strain evidence="10">Thorbecke</strain>
    </source>
</reference>
<dbReference type="FunFam" id="2.40.10.10:FF:000006">
    <property type="entry name" value="Serine proteinase stubble"/>
    <property type="match status" value="1"/>
</dbReference>
<dbReference type="AlphaFoldDB" id="G1T384"/>
<keyword evidence="3 5" id="KW-0720">Serine protease</keyword>
<dbReference type="GeneID" id="100337791"/>
<dbReference type="PROSITE" id="PS00135">
    <property type="entry name" value="TRYPSIN_SER"/>
    <property type="match status" value="1"/>
</dbReference>
<dbReference type="Bgee" id="ENSOCUG00000012405">
    <property type="expression patterns" value="Expressed in testis and 8 other cell types or tissues"/>
</dbReference>
<evidence type="ECO:0000256" key="2">
    <source>
        <dbReference type="ARBA" id="ARBA00022801"/>
    </source>
</evidence>
<dbReference type="OrthoDB" id="546450at2759"/>
<dbReference type="PaxDb" id="9986-ENSOCUP00000010675"/>
<dbReference type="GeneTree" id="ENSGT00940000156020"/>
<evidence type="ECO:0000259" key="9">
    <source>
        <dbReference type="PROSITE" id="PS50240"/>
    </source>
</evidence>
<dbReference type="STRING" id="9986.ENSOCUP00000010675"/>
<keyword evidence="7" id="KW-0812">Transmembrane</keyword>
<dbReference type="InParanoid" id="G1T384"/>
<sequence length="319" mass="35264">MLLFSIFLLLSRANGKDLGCGVRPVFEHGTQHSRIIAGTEAEVGEFPWQVSIQSGTHYCGGSILSTQWILTAAHCVSSEMLVVTDLKIVMGTNDLTSAHREERSVTSIIYPKNFQRDSLDNDIALLLLSSPITFSDLIVPICMPTLTSPSKWHECWVAGWGQTKAGDKYSMTTDMMKVPMVIMDWGKCTKVFPKLTNNMLCARYDNKTYDSCQGDSGGPLVCTQSPGKKWYQVGIISWGRSCGEKNVPGIYTLLVNYIHWIDNVTQQQGSPLDSKNQENVPKEKPAGSQASESPAPGCLRFWLLLCLLFFGFLFGAISC</sequence>
<dbReference type="Gene3D" id="2.40.10.10">
    <property type="entry name" value="Trypsin-like serine proteases"/>
    <property type="match status" value="1"/>
</dbReference>
<dbReference type="FunCoup" id="G1T384">
    <property type="interactions" value="5"/>
</dbReference>
<dbReference type="GO" id="GO:0005886">
    <property type="term" value="C:plasma membrane"/>
    <property type="evidence" value="ECO:0007669"/>
    <property type="project" value="Ensembl"/>
</dbReference>
<feature type="compositionally biased region" description="Polar residues" evidence="6">
    <location>
        <begin position="268"/>
        <end position="279"/>
    </location>
</feature>
<dbReference type="RefSeq" id="XP_008247197.1">
    <property type="nucleotide sequence ID" value="XM_008248975.4"/>
</dbReference>
<dbReference type="PRINTS" id="PR00722">
    <property type="entry name" value="CHYMOTRYPSIN"/>
</dbReference>
<reference evidence="10 11" key="1">
    <citation type="journal article" date="2011" name="Nature">
        <title>A high-resolution map of human evolutionary constraint using 29 mammals.</title>
        <authorList>
            <person name="Lindblad-Toh K."/>
            <person name="Garber M."/>
            <person name="Zuk O."/>
            <person name="Lin M.F."/>
            <person name="Parker B.J."/>
            <person name="Washietl S."/>
            <person name="Kheradpour P."/>
            <person name="Ernst J."/>
            <person name="Jordan G."/>
            <person name="Mauceli E."/>
            <person name="Ward L.D."/>
            <person name="Lowe C.B."/>
            <person name="Holloway A.K."/>
            <person name="Clamp M."/>
            <person name="Gnerre S."/>
            <person name="Alfoldi J."/>
            <person name="Beal K."/>
            <person name="Chang J."/>
            <person name="Clawson H."/>
            <person name="Cuff J."/>
            <person name="Di Palma F."/>
            <person name="Fitzgerald S."/>
            <person name="Flicek P."/>
            <person name="Guttman M."/>
            <person name="Hubisz M.J."/>
            <person name="Jaffe D.B."/>
            <person name="Jungreis I."/>
            <person name="Kent W.J."/>
            <person name="Kostka D."/>
            <person name="Lara M."/>
            <person name="Martins A.L."/>
            <person name="Massingham T."/>
            <person name="Moltke I."/>
            <person name="Raney B.J."/>
            <person name="Rasmussen M.D."/>
            <person name="Robinson J."/>
            <person name="Stark A."/>
            <person name="Vilella A.J."/>
            <person name="Wen J."/>
            <person name="Xie X."/>
            <person name="Zody M.C."/>
            <person name="Baldwin J."/>
            <person name="Bloom T."/>
            <person name="Chin C.W."/>
            <person name="Heiman D."/>
            <person name="Nicol R."/>
            <person name="Nusbaum C."/>
            <person name="Young S."/>
            <person name="Wilkinson J."/>
            <person name="Worley K.C."/>
            <person name="Kovar C.L."/>
            <person name="Muzny D.M."/>
            <person name="Gibbs R.A."/>
            <person name="Cree A."/>
            <person name="Dihn H.H."/>
            <person name="Fowler G."/>
            <person name="Jhangiani S."/>
            <person name="Joshi V."/>
            <person name="Lee S."/>
            <person name="Lewis L.R."/>
            <person name="Nazareth L.V."/>
            <person name="Okwuonu G."/>
            <person name="Santibanez J."/>
            <person name="Warren W.C."/>
            <person name="Mardis E.R."/>
            <person name="Weinstock G.M."/>
            <person name="Wilson R.K."/>
            <person name="Delehaunty K."/>
            <person name="Dooling D."/>
            <person name="Fronik C."/>
            <person name="Fulton L."/>
            <person name="Fulton B."/>
            <person name="Graves T."/>
            <person name="Minx P."/>
            <person name="Sodergren E."/>
            <person name="Birney E."/>
            <person name="Margulies E.H."/>
            <person name="Herrero J."/>
            <person name="Green E.D."/>
            <person name="Haussler D."/>
            <person name="Siepel A."/>
            <person name="Goldman N."/>
            <person name="Pollard K.S."/>
            <person name="Pedersen J.S."/>
            <person name="Lander E.S."/>
            <person name="Kellis M."/>
        </authorList>
    </citation>
    <scope>NUCLEOTIDE SEQUENCE [LARGE SCALE GENOMIC DNA]</scope>
    <source>
        <strain evidence="10 11">Thorbecke inbred</strain>
    </source>
</reference>
<protein>
    <submittedName>
        <fullName evidence="10">Serine protease 55</fullName>
    </submittedName>
</protein>
<evidence type="ECO:0000256" key="6">
    <source>
        <dbReference type="SAM" id="MobiDB-lite"/>
    </source>
</evidence>
<dbReference type="InterPro" id="IPR009003">
    <property type="entry name" value="Peptidase_S1_PA"/>
</dbReference>
<evidence type="ECO:0000256" key="7">
    <source>
        <dbReference type="SAM" id="Phobius"/>
    </source>
</evidence>
<dbReference type="InterPro" id="IPR043504">
    <property type="entry name" value="Peptidase_S1_PA_chymotrypsin"/>
</dbReference>
<feature type="transmembrane region" description="Helical" evidence="7">
    <location>
        <begin position="299"/>
        <end position="317"/>
    </location>
</feature>
<reference evidence="10" key="3">
    <citation type="submission" date="2025-09" db="UniProtKB">
        <authorList>
            <consortium name="Ensembl"/>
        </authorList>
    </citation>
    <scope>IDENTIFICATION</scope>
    <source>
        <strain evidence="10">Thorbecke</strain>
    </source>
</reference>
<evidence type="ECO:0000256" key="3">
    <source>
        <dbReference type="ARBA" id="ARBA00022825"/>
    </source>
</evidence>
<dbReference type="GO" id="GO:0030317">
    <property type="term" value="P:flagellated sperm motility"/>
    <property type="evidence" value="ECO:0007669"/>
    <property type="project" value="Ensembl"/>
</dbReference>
<evidence type="ECO:0000313" key="11">
    <source>
        <dbReference type="Proteomes" id="UP000001811"/>
    </source>
</evidence>
<dbReference type="InterPro" id="IPR018114">
    <property type="entry name" value="TRYPSIN_HIS"/>
</dbReference>
<dbReference type="GO" id="GO:0006508">
    <property type="term" value="P:proteolysis"/>
    <property type="evidence" value="ECO:0007669"/>
    <property type="project" value="UniProtKB-KW"/>
</dbReference>
<evidence type="ECO:0000256" key="1">
    <source>
        <dbReference type="ARBA" id="ARBA00022670"/>
    </source>
</evidence>
<dbReference type="KEGG" id="ocu:100337791"/>
<dbReference type="InterPro" id="IPR033116">
    <property type="entry name" value="TRYPSIN_SER"/>
</dbReference>
<dbReference type="SMR" id="G1T384"/>
<evidence type="ECO:0000256" key="5">
    <source>
        <dbReference type="RuleBase" id="RU363034"/>
    </source>
</evidence>
<keyword evidence="7" id="KW-1133">Transmembrane helix</keyword>
<feature type="chain" id="PRO_5023810746" evidence="8">
    <location>
        <begin position="16"/>
        <end position="319"/>
    </location>
</feature>
<keyword evidence="2 5" id="KW-0378">Hydrolase</keyword>
<dbReference type="InterPro" id="IPR001314">
    <property type="entry name" value="Peptidase_S1A"/>
</dbReference>
<dbReference type="SMART" id="SM00020">
    <property type="entry name" value="Tryp_SPc"/>
    <property type="match status" value="1"/>
</dbReference>
<accession>G1T384</accession>
<keyword evidence="11" id="KW-1185">Reference proteome</keyword>
<dbReference type="SUPFAM" id="SSF50494">
    <property type="entry name" value="Trypsin-like serine proteases"/>
    <property type="match status" value="1"/>
</dbReference>
<dbReference type="GO" id="GO:0007339">
    <property type="term" value="P:binding of sperm to zona pellucida"/>
    <property type="evidence" value="ECO:0007669"/>
    <property type="project" value="Ensembl"/>
</dbReference>
<dbReference type="Pfam" id="PF00089">
    <property type="entry name" value="Trypsin"/>
    <property type="match status" value="1"/>
</dbReference>
<keyword evidence="7" id="KW-0472">Membrane</keyword>
<dbReference type="Ensembl" id="ENSOCUT00000012403.3">
    <property type="protein sequence ID" value="ENSOCUP00000010675.3"/>
    <property type="gene ID" value="ENSOCUG00000012405.3"/>
</dbReference>
<organism evidence="10 11">
    <name type="scientific">Oryctolagus cuniculus</name>
    <name type="common">Rabbit</name>
    <dbReference type="NCBI Taxonomy" id="9986"/>
    <lineage>
        <taxon>Eukaryota</taxon>
        <taxon>Metazoa</taxon>
        <taxon>Chordata</taxon>
        <taxon>Craniata</taxon>
        <taxon>Vertebrata</taxon>
        <taxon>Euteleostomi</taxon>
        <taxon>Mammalia</taxon>
        <taxon>Eutheria</taxon>
        <taxon>Euarchontoglires</taxon>
        <taxon>Glires</taxon>
        <taxon>Lagomorpha</taxon>
        <taxon>Leporidae</taxon>
        <taxon>Oryctolagus</taxon>
    </lineage>
</organism>
<dbReference type="EMBL" id="AAGW02010980">
    <property type="status" value="NOT_ANNOTATED_CDS"/>
    <property type="molecule type" value="Genomic_DNA"/>
</dbReference>